<protein>
    <recommendedName>
        <fullName evidence="5">Cell wall protein</fullName>
    </recommendedName>
</protein>
<evidence type="ECO:0008006" key="5">
    <source>
        <dbReference type="Google" id="ProtNLM"/>
    </source>
</evidence>
<feature type="region of interest" description="Disordered" evidence="1">
    <location>
        <begin position="123"/>
        <end position="144"/>
    </location>
</feature>
<accession>W9QZW5</accession>
<dbReference type="OrthoDB" id="1931827at2759"/>
<evidence type="ECO:0000313" key="4">
    <source>
        <dbReference type="Proteomes" id="UP000030645"/>
    </source>
</evidence>
<feature type="signal peptide" evidence="2">
    <location>
        <begin position="1"/>
        <end position="27"/>
    </location>
</feature>
<evidence type="ECO:0000256" key="2">
    <source>
        <dbReference type="SAM" id="SignalP"/>
    </source>
</evidence>
<organism evidence="3 4">
    <name type="scientific">Morus notabilis</name>
    <dbReference type="NCBI Taxonomy" id="981085"/>
    <lineage>
        <taxon>Eukaryota</taxon>
        <taxon>Viridiplantae</taxon>
        <taxon>Streptophyta</taxon>
        <taxon>Embryophyta</taxon>
        <taxon>Tracheophyta</taxon>
        <taxon>Spermatophyta</taxon>
        <taxon>Magnoliopsida</taxon>
        <taxon>eudicotyledons</taxon>
        <taxon>Gunneridae</taxon>
        <taxon>Pentapetalae</taxon>
        <taxon>rosids</taxon>
        <taxon>fabids</taxon>
        <taxon>Rosales</taxon>
        <taxon>Moraceae</taxon>
        <taxon>Moreae</taxon>
        <taxon>Morus</taxon>
    </lineage>
</organism>
<dbReference type="PANTHER" id="PTHR36733">
    <property type="entry name" value="CELL WALL PROTEIN-RELATED"/>
    <property type="match status" value="1"/>
</dbReference>
<name>W9QZW5_9ROSA</name>
<reference evidence="4" key="1">
    <citation type="submission" date="2013-01" db="EMBL/GenBank/DDBJ databases">
        <title>Draft Genome Sequence of a Mulberry Tree, Morus notabilis C.K. Schneid.</title>
        <authorList>
            <person name="He N."/>
            <person name="Zhao S."/>
        </authorList>
    </citation>
    <scope>NUCLEOTIDE SEQUENCE</scope>
</reference>
<evidence type="ECO:0000256" key="1">
    <source>
        <dbReference type="SAM" id="MobiDB-lite"/>
    </source>
</evidence>
<keyword evidence="4" id="KW-1185">Reference proteome</keyword>
<dbReference type="EMBL" id="KE344442">
    <property type="protein sequence ID" value="EXB62270.1"/>
    <property type="molecule type" value="Genomic_DNA"/>
</dbReference>
<proteinExistence type="predicted"/>
<gene>
    <name evidence="3" type="ORF">L484_022158</name>
</gene>
<feature type="chain" id="PRO_5004932270" description="Cell wall protein" evidence="2">
    <location>
        <begin position="28"/>
        <end position="144"/>
    </location>
</feature>
<dbReference type="AlphaFoldDB" id="W9QZW5"/>
<keyword evidence="2" id="KW-0732">Signal</keyword>
<dbReference type="KEGG" id="mnt:21404980"/>
<evidence type="ECO:0000313" key="3">
    <source>
        <dbReference type="EMBL" id="EXB62270.1"/>
    </source>
</evidence>
<sequence length="144" mass="15104">MAFKVQSLIAFLFSLCILLSMANEAVAGRSVPKEGADVKQPEWLVDHHDGSVLIPGLGRVLLPPLHGHHGLHKDHDHLYYNPITGTYSSGTGRAPLGHGIIPSTPRSYIPGGDDTLVPNPGFEVPIPGRSGGPPVTGSPVIGSP</sequence>
<dbReference type="Proteomes" id="UP000030645">
    <property type="component" value="Unassembled WGS sequence"/>
</dbReference>
<dbReference type="PANTHER" id="PTHR36733:SF1">
    <property type="entry name" value="CELL WALL PROTEIN-RELATED"/>
    <property type="match status" value="1"/>
</dbReference>
<dbReference type="InterPro" id="IPR034565">
    <property type="entry name" value="Put_cell_wall"/>
</dbReference>
<dbReference type="eggNOG" id="ENOG502S86B">
    <property type="taxonomic scope" value="Eukaryota"/>
</dbReference>